<dbReference type="InterPro" id="IPR011009">
    <property type="entry name" value="Kinase-like_dom_sf"/>
</dbReference>
<dbReference type="InterPro" id="IPR000719">
    <property type="entry name" value="Prot_kinase_dom"/>
</dbReference>
<reference evidence="5" key="1">
    <citation type="submission" date="2024-06" db="EMBL/GenBank/DDBJ databases">
        <title>Multi-omics analyses provide insights into the biosynthesis of the anticancer antibiotic pleurotin in Hohenbuehelia grisea.</title>
        <authorList>
            <person name="Weaver J.A."/>
            <person name="Alberti F."/>
        </authorList>
    </citation>
    <scope>NUCLEOTIDE SEQUENCE [LARGE SCALE GENOMIC DNA]</scope>
    <source>
        <strain evidence="5">T-177</strain>
    </source>
</reference>
<evidence type="ECO:0000256" key="1">
    <source>
        <dbReference type="ARBA" id="ARBA00038271"/>
    </source>
</evidence>
<evidence type="ECO:0000313" key="5">
    <source>
        <dbReference type="Proteomes" id="UP001556367"/>
    </source>
</evidence>
<proteinExistence type="inferred from homology"/>
<gene>
    <name evidence="4" type="ORF">HGRIS_014305</name>
</gene>
<evidence type="ECO:0000313" key="4">
    <source>
        <dbReference type="EMBL" id="KAL0958990.1"/>
    </source>
</evidence>
<dbReference type="PANTHER" id="PTHR22988:SF75">
    <property type="entry name" value="MYOSIN-16-LIKE"/>
    <property type="match status" value="1"/>
</dbReference>
<dbReference type="Pfam" id="PF00069">
    <property type="entry name" value="Pkinase"/>
    <property type="match status" value="1"/>
</dbReference>
<dbReference type="SUPFAM" id="SSF56112">
    <property type="entry name" value="Protein kinase-like (PK-like)"/>
    <property type="match status" value="1"/>
</dbReference>
<organism evidence="4 5">
    <name type="scientific">Hohenbuehelia grisea</name>
    <dbReference type="NCBI Taxonomy" id="104357"/>
    <lineage>
        <taxon>Eukaryota</taxon>
        <taxon>Fungi</taxon>
        <taxon>Dikarya</taxon>
        <taxon>Basidiomycota</taxon>
        <taxon>Agaricomycotina</taxon>
        <taxon>Agaricomycetes</taxon>
        <taxon>Agaricomycetidae</taxon>
        <taxon>Agaricales</taxon>
        <taxon>Pleurotineae</taxon>
        <taxon>Pleurotaceae</taxon>
        <taxon>Hohenbuehelia</taxon>
    </lineage>
</organism>
<evidence type="ECO:0000259" key="3">
    <source>
        <dbReference type="PROSITE" id="PS50011"/>
    </source>
</evidence>
<dbReference type="InterPro" id="IPR050839">
    <property type="entry name" value="Rho-assoc_Ser/Thr_Kinase"/>
</dbReference>
<dbReference type="PANTHER" id="PTHR22988">
    <property type="entry name" value="MYOTONIC DYSTROPHY S/T KINASE-RELATED"/>
    <property type="match status" value="1"/>
</dbReference>
<dbReference type="Gene3D" id="1.10.510.10">
    <property type="entry name" value="Transferase(Phosphotransferase) domain 1"/>
    <property type="match status" value="1"/>
</dbReference>
<keyword evidence="5" id="KW-1185">Reference proteome</keyword>
<feature type="domain" description="Protein kinase" evidence="3">
    <location>
        <begin position="1"/>
        <end position="99"/>
    </location>
</feature>
<comment type="caution">
    <text evidence="4">The sequence shown here is derived from an EMBL/GenBank/DDBJ whole genome shotgun (WGS) entry which is preliminary data.</text>
</comment>
<protein>
    <recommendedName>
        <fullName evidence="3">Protein kinase domain-containing protein</fullName>
    </recommendedName>
</protein>
<evidence type="ECO:0000256" key="2">
    <source>
        <dbReference type="SAM" id="MobiDB-lite"/>
    </source>
</evidence>
<feature type="region of interest" description="Disordered" evidence="2">
    <location>
        <begin position="328"/>
        <end position="417"/>
    </location>
</feature>
<dbReference type="EMBL" id="JASNQZ010000003">
    <property type="protein sequence ID" value="KAL0958990.1"/>
    <property type="molecule type" value="Genomic_DNA"/>
</dbReference>
<sequence>MDDDASISTNAHAEGYGLETDWWSLGAMLYELAFGVAPFFAQDIRQTYLKILNYNTSLRFPPLPTVPADLRDFLAQLLCDAELRLGRLGAKDVMMHIYFETVDWKSLPTASAPVNLHLPQFTYANPTQDFENSGLPNSSQAFGFSAFFDQSSQESSIGLPVLHSTPSNRLASSINSPPAASSFIGFSWGPPQDAFSGGILDSGSHATSTPRPSKFLSVQSTPYPSAFRSGAQYLTPGANVHPFMTPVRPMATPHTLPPGSTAMHNSAARRAISDREAMKQLVQCIGMSARKKVMESGRKPRILNSFSKSTVLKKELRFVPSPIEVPSREAHLPVPSHSLMRDSACSDATESEGPPSPSPSPRPGSAMSFMSRRSGTPTITGTFSQRVGSTSSSLLLNPSVRQTDGASGDELDPGERSTLFTDRTLDMMDARQASLMSDISLIEDQLKEIYAFMS</sequence>
<dbReference type="PROSITE" id="PS50011">
    <property type="entry name" value="PROTEIN_KINASE_DOM"/>
    <property type="match status" value="1"/>
</dbReference>
<comment type="similarity">
    <text evidence="1">Belongs to the protein kinase superfamily. STE Ser/Thr protein kinase family. COT1 subfamily.</text>
</comment>
<accession>A0ABR3JUY4</accession>
<name>A0ABR3JUY4_9AGAR</name>
<feature type="compositionally biased region" description="Polar residues" evidence="2">
    <location>
        <begin position="371"/>
        <end position="405"/>
    </location>
</feature>
<dbReference type="Proteomes" id="UP001556367">
    <property type="component" value="Unassembled WGS sequence"/>
</dbReference>